<dbReference type="AlphaFoldDB" id="A0A392T6Y6"/>
<protein>
    <submittedName>
        <fullName evidence="1">Uncharacterized protein</fullName>
    </submittedName>
</protein>
<dbReference type="Proteomes" id="UP000265520">
    <property type="component" value="Unassembled WGS sequence"/>
</dbReference>
<comment type="caution">
    <text evidence="1">The sequence shown here is derived from an EMBL/GenBank/DDBJ whole genome shotgun (WGS) entry which is preliminary data.</text>
</comment>
<keyword evidence="2" id="KW-1185">Reference proteome</keyword>
<sequence length="58" mass="6286">FWRGFGLKPPQNFKFCVLSPGKVLLSPGAVLEVVRRGGGEDVATCHQFSLVEAKLTVV</sequence>
<name>A0A392T6Y6_9FABA</name>
<evidence type="ECO:0000313" key="1">
    <source>
        <dbReference type="EMBL" id="MCI55936.1"/>
    </source>
</evidence>
<accession>A0A392T6Y6</accession>
<reference evidence="1 2" key="1">
    <citation type="journal article" date="2018" name="Front. Plant Sci.">
        <title>Red Clover (Trifolium pratense) and Zigzag Clover (T. medium) - A Picture of Genomic Similarities and Differences.</title>
        <authorList>
            <person name="Dluhosova J."/>
            <person name="Istvanek J."/>
            <person name="Nedelnik J."/>
            <person name="Repkova J."/>
        </authorList>
    </citation>
    <scope>NUCLEOTIDE SEQUENCE [LARGE SCALE GENOMIC DNA]</scope>
    <source>
        <strain evidence="2">cv. 10/8</strain>
        <tissue evidence="1">Leaf</tissue>
    </source>
</reference>
<feature type="non-terminal residue" evidence="1">
    <location>
        <position position="1"/>
    </location>
</feature>
<evidence type="ECO:0000313" key="2">
    <source>
        <dbReference type="Proteomes" id="UP000265520"/>
    </source>
</evidence>
<proteinExistence type="predicted"/>
<dbReference type="EMBL" id="LXQA010504058">
    <property type="protein sequence ID" value="MCI55936.1"/>
    <property type="molecule type" value="Genomic_DNA"/>
</dbReference>
<organism evidence="1 2">
    <name type="scientific">Trifolium medium</name>
    <dbReference type="NCBI Taxonomy" id="97028"/>
    <lineage>
        <taxon>Eukaryota</taxon>
        <taxon>Viridiplantae</taxon>
        <taxon>Streptophyta</taxon>
        <taxon>Embryophyta</taxon>
        <taxon>Tracheophyta</taxon>
        <taxon>Spermatophyta</taxon>
        <taxon>Magnoliopsida</taxon>
        <taxon>eudicotyledons</taxon>
        <taxon>Gunneridae</taxon>
        <taxon>Pentapetalae</taxon>
        <taxon>rosids</taxon>
        <taxon>fabids</taxon>
        <taxon>Fabales</taxon>
        <taxon>Fabaceae</taxon>
        <taxon>Papilionoideae</taxon>
        <taxon>50 kb inversion clade</taxon>
        <taxon>NPAAA clade</taxon>
        <taxon>Hologalegina</taxon>
        <taxon>IRL clade</taxon>
        <taxon>Trifolieae</taxon>
        <taxon>Trifolium</taxon>
    </lineage>
</organism>